<comment type="similarity">
    <text evidence="2">Belongs to the lipase maturation factor family.</text>
</comment>
<dbReference type="PANTHER" id="PTHR14463:SF10">
    <property type="entry name" value="LIPASE MATURATION FACTOR 1"/>
    <property type="match status" value="1"/>
</dbReference>
<dbReference type="OMA" id="KMQEHNM"/>
<feature type="region of interest" description="Disordered" evidence="7">
    <location>
        <begin position="1027"/>
        <end position="1257"/>
    </location>
</feature>
<evidence type="ECO:0000313" key="12">
    <source>
        <dbReference type="Proteomes" id="UP000220158"/>
    </source>
</evidence>
<feature type="transmembrane region" description="Helical" evidence="8">
    <location>
        <begin position="534"/>
        <end position="556"/>
    </location>
</feature>
<feature type="transmembrane region" description="Helical" evidence="8">
    <location>
        <begin position="124"/>
        <end position="147"/>
    </location>
</feature>
<keyword evidence="3 8" id="KW-0812">Transmembrane</keyword>
<dbReference type="PANTHER" id="PTHR14463">
    <property type="entry name" value="LIPASE MATURATION FACTOR"/>
    <property type="match status" value="1"/>
</dbReference>
<dbReference type="InterPro" id="IPR057433">
    <property type="entry name" value="LMF1/2_C"/>
</dbReference>
<feature type="compositionally biased region" description="Acidic residues" evidence="7">
    <location>
        <begin position="1198"/>
        <end position="1223"/>
    </location>
</feature>
<feature type="transmembrane region" description="Helical" evidence="8">
    <location>
        <begin position="568"/>
        <end position="586"/>
    </location>
</feature>
<feature type="compositionally biased region" description="Basic and acidic residues" evidence="7">
    <location>
        <begin position="1027"/>
        <end position="1067"/>
    </location>
</feature>
<evidence type="ECO:0000256" key="2">
    <source>
        <dbReference type="ARBA" id="ARBA00005512"/>
    </source>
</evidence>
<feature type="compositionally biased region" description="Basic and acidic residues" evidence="7">
    <location>
        <begin position="1224"/>
        <end position="1237"/>
    </location>
</feature>
<feature type="compositionally biased region" description="Acidic residues" evidence="7">
    <location>
        <begin position="1238"/>
        <end position="1247"/>
    </location>
</feature>
<feature type="domain" description="Lipase maturation factor 1/2 N-terminal" evidence="9">
    <location>
        <begin position="180"/>
        <end position="335"/>
    </location>
</feature>
<name>A0A1J1HBR2_PLARL</name>
<feature type="transmembrane region" description="Helical" evidence="8">
    <location>
        <begin position="297"/>
        <end position="313"/>
    </location>
</feature>
<dbReference type="InterPro" id="IPR057434">
    <property type="entry name" value="LMF1/2_N"/>
</dbReference>
<feature type="compositionally biased region" description="Basic and acidic residues" evidence="7">
    <location>
        <begin position="1248"/>
        <end position="1257"/>
    </location>
</feature>
<protein>
    <submittedName>
        <fullName evidence="11">Rhoptry protein ROP14, putative</fullName>
    </submittedName>
</protein>
<dbReference type="OrthoDB" id="434126at2759"/>
<feature type="compositionally biased region" description="Acidic residues" evidence="7">
    <location>
        <begin position="1175"/>
        <end position="1185"/>
    </location>
</feature>
<dbReference type="GO" id="GO:0051604">
    <property type="term" value="P:protein maturation"/>
    <property type="evidence" value="ECO:0007669"/>
    <property type="project" value="InterPro"/>
</dbReference>
<dbReference type="KEGG" id="prel:PRELSG_1134900"/>
<evidence type="ECO:0000259" key="9">
    <source>
        <dbReference type="Pfam" id="PF06762"/>
    </source>
</evidence>
<feature type="transmembrane region" description="Helical" evidence="8">
    <location>
        <begin position="456"/>
        <end position="477"/>
    </location>
</feature>
<dbReference type="VEuPathDB" id="PlasmoDB:PRELSG_1134900"/>
<feature type="compositionally biased region" description="Acidic residues" evidence="7">
    <location>
        <begin position="1140"/>
        <end position="1164"/>
    </location>
</feature>
<dbReference type="EMBL" id="LN835306">
    <property type="protein sequence ID" value="CRH01001.1"/>
    <property type="molecule type" value="Genomic_DNA"/>
</dbReference>
<comment type="subcellular location">
    <subcellularLocation>
        <location evidence="1">Endoplasmic reticulum membrane</location>
        <topology evidence="1">Multi-pass membrane protein</topology>
    </subcellularLocation>
</comment>
<dbReference type="GO" id="GO:0005789">
    <property type="term" value="C:endoplasmic reticulum membrane"/>
    <property type="evidence" value="ECO:0007669"/>
    <property type="project" value="UniProtKB-SubCell"/>
</dbReference>
<dbReference type="Pfam" id="PF25179">
    <property type="entry name" value="LMF1_C"/>
    <property type="match status" value="1"/>
</dbReference>
<keyword evidence="4" id="KW-0256">Endoplasmic reticulum</keyword>
<gene>
    <name evidence="11" type="primary">ROP14</name>
    <name evidence="11" type="ORF">PRELSG_1134900</name>
</gene>
<feature type="compositionally biased region" description="Polar residues" evidence="7">
    <location>
        <begin position="1068"/>
        <end position="1088"/>
    </location>
</feature>
<keyword evidence="6 8" id="KW-0472">Membrane</keyword>
<proteinExistence type="inferred from homology"/>
<reference evidence="11 12" key="1">
    <citation type="submission" date="2015-04" db="EMBL/GenBank/DDBJ databases">
        <authorList>
            <consortium name="Pathogen Informatics"/>
        </authorList>
    </citation>
    <scope>NUCLEOTIDE SEQUENCE [LARGE SCALE GENOMIC DNA]</scope>
    <source>
        <strain evidence="11 12">SGS1</strain>
    </source>
</reference>
<keyword evidence="5 8" id="KW-1133">Transmembrane helix</keyword>
<evidence type="ECO:0000313" key="11">
    <source>
        <dbReference type="EMBL" id="CRH01001.1"/>
    </source>
</evidence>
<dbReference type="Pfam" id="PF06762">
    <property type="entry name" value="LMF1"/>
    <property type="match status" value="1"/>
</dbReference>
<feature type="transmembrane region" description="Helical" evidence="8">
    <location>
        <begin position="180"/>
        <end position="200"/>
    </location>
</feature>
<feature type="compositionally biased region" description="Basic and acidic residues" evidence="7">
    <location>
        <begin position="1186"/>
        <end position="1197"/>
    </location>
</feature>
<keyword evidence="12" id="KW-1185">Reference proteome</keyword>
<dbReference type="Proteomes" id="UP000220158">
    <property type="component" value="Chromosome 11"/>
</dbReference>
<accession>A0A1J1HBR2</accession>
<feature type="region of interest" description="Disordered" evidence="7">
    <location>
        <begin position="1281"/>
        <end position="1309"/>
    </location>
</feature>
<evidence type="ECO:0000256" key="7">
    <source>
        <dbReference type="SAM" id="MobiDB-lite"/>
    </source>
</evidence>
<evidence type="ECO:0000256" key="5">
    <source>
        <dbReference type="ARBA" id="ARBA00022989"/>
    </source>
</evidence>
<dbReference type="RefSeq" id="XP_028534002.1">
    <property type="nucleotide sequence ID" value="XM_028677632.1"/>
</dbReference>
<feature type="compositionally biased region" description="Basic and acidic residues" evidence="7">
    <location>
        <begin position="1165"/>
        <end position="1174"/>
    </location>
</feature>
<organism evidence="11 12">
    <name type="scientific">Plasmodium relictum</name>
    <dbReference type="NCBI Taxonomy" id="85471"/>
    <lineage>
        <taxon>Eukaryota</taxon>
        <taxon>Sar</taxon>
        <taxon>Alveolata</taxon>
        <taxon>Apicomplexa</taxon>
        <taxon>Aconoidasida</taxon>
        <taxon>Haemosporida</taxon>
        <taxon>Plasmodiidae</taxon>
        <taxon>Plasmodium</taxon>
        <taxon>Plasmodium (Haemamoeba)</taxon>
    </lineage>
</organism>
<evidence type="ECO:0000256" key="3">
    <source>
        <dbReference type="ARBA" id="ARBA00022692"/>
    </source>
</evidence>
<feature type="transmembrane region" description="Helical" evidence="8">
    <location>
        <begin position="212"/>
        <end position="232"/>
    </location>
</feature>
<feature type="domain" description="Lipase maturation factor 1/2 C-terminal" evidence="10">
    <location>
        <begin position="601"/>
        <end position="743"/>
    </location>
</feature>
<evidence type="ECO:0000256" key="1">
    <source>
        <dbReference type="ARBA" id="ARBA00004477"/>
    </source>
</evidence>
<evidence type="ECO:0000256" key="6">
    <source>
        <dbReference type="ARBA" id="ARBA00023136"/>
    </source>
</evidence>
<evidence type="ECO:0000259" key="10">
    <source>
        <dbReference type="Pfam" id="PF25179"/>
    </source>
</evidence>
<feature type="region of interest" description="Disordered" evidence="7">
    <location>
        <begin position="811"/>
        <end position="830"/>
    </location>
</feature>
<feature type="transmembrane region" description="Helical" evidence="8">
    <location>
        <begin position="508"/>
        <end position="528"/>
    </location>
</feature>
<feature type="transmembrane region" description="Helical" evidence="8">
    <location>
        <begin position="272"/>
        <end position="290"/>
    </location>
</feature>
<evidence type="ECO:0000256" key="8">
    <source>
        <dbReference type="SAM" id="Phobius"/>
    </source>
</evidence>
<evidence type="ECO:0000256" key="4">
    <source>
        <dbReference type="ARBA" id="ARBA00022824"/>
    </source>
</evidence>
<feature type="transmembrane region" description="Helical" evidence="8">
    <location>
        <begin position="154"/>
        <end position="174"/>
    </location>
</feature>
<dbReference type="InterPro" id="IPR009613">
    <property type="entry name" value="LMF"/>
</dbReference>
<feature type="transmembrane region" description="Helical" evidence="8">
    <location>
        <begin position="66"/>
        <end position="83"/>
    </location>
</feature>
<dbReference type="GeneID" id="39737128"/>
<feature type="transmembrane region" description="Helical" evidence="8">
    <location>
        <begin position="483"/>
        <end position="501"/>
    </location>
</feature>
<sequence length="1404" mass="168877">MEQNETDEPTKILINDKEIDKDEKLSKIKSCIRNFFNNLFSKNSPSDSFPYKNKALENTFWCSQTIYIRIILLSCFFSFVVSWNQNIALIGDNGLTPAKDHVNKILEDLKNESIWTKIQNFHSLFLFLPVCNFTINLLPIIGIILSLTGLFLNYINLIIILSIYILLQSIYSIGNIWFNYVYELELLELVFLCLFLVPLYKNHLKKKYSTTCLIRYIARFFVFKVLIGSSLIRLRNTDLWGRLEGKYYIYETQPLPSSLSYFLHSSILLSKLDNLFSILTECIFSFFILFPIRSFRLVGGCIIFIYCLLNFFSGNSYLFYFLLLAPLMFCFDDNILLKFFFKWRRNEILNVVKEKIINQNKSKRYFKSFDIFYFTGMSSEELSKIYDTYFNSNKERNTPTQEEELISRSGSNEITFYKNESILKNIKNDIYNIFYWIYSKNGLQYFIRNKNLSFEIISHIICSIIIIIYICIATIYPMTTFHFIFYLLIFNLYAVYIFAYTNNIISKIISQMTLLISILLIYSNKIFLYGFVDIFYSSLFFINLVCLFILSFFFLNNRRFIFKFTAQYFYFILFIYFLSFFIRNSLSPYQVMNAEYGSFELMNVYGSFGKIKKARKEIIIQGTESKNINDNTVWKNYEFNCKPDNVFKNMCNQFRLLFHFIPIIYIDRLDWQLSVLSDKEDETILEIQWFKKFLTKLSLKDENIISLLYKNPFMSNNIKAPYYLRILNNVYKFSENDEKQWWDIVSSKVIVKPHHIPVVTEDFTTNKEMDHKNFMLSNSIQQISKHHNHRLRKHIKNSQNIYEREKKLKEQNKVEQQRKMEEQNKIEQQKKKLEKELKKIEEQKKKLEEQQKKLDEERKKLDEEGKKLEQQRKVEEYKISEEKKRLEKEIEYVKEKELEEQRTIDEEKKKLERQIKHVEEKKHEEQRIIDEEKKKLERQIKHVEEKKHEEQRIIDEEKKKLEKEIEYVKEKELEEQRIIDEEKKRLERQKKIEQQNIYEQREIEEKKKKLEELKKVQEHKIKLEEQKLIEEKKRIKEEKEKLEQQNIQKKNENKSNEELDERLKSELLSENQKNMSTIHKLNNSNNLQHIKMHGESPSTKGELNESIDEELNNELYENPKKHESSEELNEVDNDMKNDEEIIEPEEESNEEIEEKQEESNEQIEEEKKKKSSEEIKEEEQQESSDEIEKKKNEKLSEQVDEDEKLENELNEQIEEKENEELINDEIKQKEELEKESYEDIEENEEENGSDKQLRKEKIEDLLNEEKRQKLQDEFNIKKEGVEVENIDKKGKNSFDKSKNKNIKKDEELERSKSNVASYEFKKFFQNGNTKNELDNAIKNSYTKYKLLNNYSNKINKLGLFNIYNDRNKFAGISKLKENSNNEGNGDVYLKDAIHDNDNNKKNLA</sequence>